<dbReference type="PANTHER" id="PTHR12311:SF7">
    <property type="entry name" value="ACTIVATOR OF BASAL TRANSCRIPTION 1"/>
    <property type="match status" value="1"/>
</dbReference>
<evidence type="ECO:0000256" key="2">
    <source>
        <dbReference type="ARBA" id="ARBA00005819"/>
    </source>
</evidence>
<dbReference type="PANTHER" id="PTHR12311">
    <property type="entry name" value="ACTIVATOR OF BASAL TRANSCRIPTION 1"/>
    <property type="match status" value="1"/>
</dbReference>
<keyword evidence="8" id="KW-1185">Reference proteome</keyword>
<comment type="caution">
    <text evidence="7">The sequence shown here is derived from an EMBL/GenBank/DDBJ whole genome shotgun (WGS) entry which is preliminary data.</text>
</comment>
<evidence type="ECO:0000256" key="4">
    <source>
        <dbReference type="ARBA" id="ARBA00022884"/>
    </source>
</evidence>
<protein>
    <recommendedName>
        <fullName evidence="3">Activator of basal transcription 1</fullName>
    </recommendedName>
</protein>
<dbReference type="GO" id="GO:0005730">
    <property type="term" value="C:nucleolus"/>
    <property type="evidence" value="ECO:0007669"/>
    <property type="project" value="UniProtKB-SubCell"/>
</dbReference>
<keyword evidence="5" id="KW-0539">Nucleus</keyword>
<dbReference type="InterPro" id="IPR012677">
    <property type="entry name" value="Nucleotide-bd_a/b_plait_sf"/>
</dbReference>
<evidence type="ECO:0000313" key="8">
    <source>
        <dbReference type="Proteomes" id="UP000283509"/>
    </source>
</evidence>
<dbReference type="Proteomes" id="UP000283509">
    <property type="component" value="Unassembled WGS sequence"/>
</dbReference>
<dbReference type="AlphaFoldDB" id="A0A3R7QC25"/>
<evidence type="ECO:0000256" key="1">
    <source>
        <dbReference type="ARBA" id="ARBA00004604"/>
    </source>
</evidence>
<dbReference type="GO" id="GO:0000472">
    <property type="term" value="P:endonucleolytic cleavage to generate mature 5'-end of SSU-rRNA from (SSU-rRNA, 5.8S rRNA, LSU-rRNA)"/>
    <property type="evidence" value="ECO:0007669"/>
    <property type="project" value="TreeGrafter"/>
</dbReference>
<dbReference type="CDD" id="cd12263">
    <property type="entry name" value="RRM_ABT1_like"/>
    <property type="match status" value="1"/>
</dbReference>
<comment type="subcellular location">
    <subcellularLocation>
        <location evidence="1">Nucleus</location>
        <location evidence="1">Nucleolus</location>
    </subcellularLocation>
</comment>
<sequence length="171" mass="20315">MVDADAPQASTADTTLSDEDLEPPTKRRKPGIIYLSIIPPNMNVADVRDYFSNFGEVDRMFLQAGNEEKKKTEKWKKKKRQRYTEGWIEFKSKRKAKAVQLLLNNQPVRGKRRNPYYDMLWNIKYLPRDLSTRERFTGNAWQQKSPKFDVKLTISLRPQRSARNKRRRKRP</sequence>
<dbReference type="SUPFAM" id="SSF54928">
    <property type="entry name" value="RNA-binding domain, RBD"/>
    <property type="match status" value="1"/>
</dbReference>
<dbReference type="GO" id="GO:0000480">
    <property type="term" value="P:endonucleolytic cleavage in 5'-ETS of tricistronic rRNA transcript (SSU-rRNA, 5.8S rRNA, LSU-rRNA)"/>
    <property type="evidence" value="ECO:0007669"/>
    <property type="project" value="TreeGrafter"/>
</dbReference>
<dbReference type="GO" id="GO:0034462">
    <property type="term" value="P:small-subunit processome assembly"/>
    <property type="evidence" value="ECO:0007669"/>
    <property type="project" value="TreeGrafter"/>
</dbReference>
<evidence type="ECO:0000313" key="7">
    <source>
        <dbReference type="EMBL" id="ROT62973.1"/>
    </source>
</evidence>
<evidence type="ECO:0000256" key="3">
    <source>
        <dbReference type="ARBA" id="ARBA00020737"/>
    </source>
</evidence>
<dbReference type="OrthoDB" id="287393at2759"/>
<dbReference type="STRING" id="6689.A0A3R7QC25"/>
<evidence type="ECO:0000256" key="6">
    <source>
        <dbReference type="SAM" id="MobiDB-lite"/>
    </source>
</evidence>
<accession>A0A3R7QC25</accession>
<evidence type="ECO:0000256" key="5">
    <source>
        <dbReference type="ARBA" id="ARBA00023242"/>
    </source>
</evidence>
<dbReference type="Gene3D" id="3.30.70.330">
    <property type="match status" value="1"/>
</dbReference>
<dbReference type="EMBL" id="QCYY01003512">
    <property type="protein sequence ID" value="ROT62973.1"/>
    <property type="molecule type" value="Genomic_DNA"/>
</dbReference>
<dbReference type="GO" id="GO:0000447">
    <property type="term" value="P:endonucleolytic cleavage in ITS1 to separate SSU-rRNA from 5.8S rRNA and LSU-rRNA from tricistronic rRNA transcript (SSU-rRNA, 5.8S rRNA, LSU-rRNA)"/>
    <property type="evidence" value="ECO:0007669"/>
    <property type="project" value="TreeGrafter"/>
</dbReference>
<name>A0A3R7QC25_PENVA</name>
<dbReference type="InterPro" id="IPR035979">
    <property type="entry name" value="RBD_domain_sf"/>
</dbReference>
<reference evidence="7 8" key="2">
    <citation type="submission" date="2019-01" db="EMBL/GenBank/DDBJ databases">
        <title>The decoding of complex shrimp genome reveals the adaptation for benthos swimmer, frequently molting mechanism and breeding impact on genome.</title>
        <authorList>
            <person name="Sun Y."/>
            <person name="Gao Y."/>
            <person name="Yu Y."/>
        </authorList>
    </citation>
    <scope>NUCLEOTIDE SEQUENCE [LARGE SCALE GENOMIC DNA]</scope>
    <source>
        <tissue evidence="7">Muscle</tissue>
    </source>
</reference>
<dbReference type="GO" id="GO:0003723">
    <property type="term" value="F:RNA binding"/>
    <property type="evidence" value="ECO:0007669"/>
    <property type="project" value="UniProtKB-KW"/>
</dbReference>
<organism evidence="7 8">
    <name type="scientific">Penaeus vannamei</name>
    <name type="common">Whiteleg shrimp</name>
    <name type="synonym">Litopenaeus vannamei</name>
    <dbReference type="NCBI Taxonomy" id="6689"/>
    <lineage>
        <taxon>Eukaryota</taxon>
        <taxon>Metazoa</taxon>
        <taxon>Ecdysozoa</taxon>
        <taxon>Arthropoda</taxon>
        <taxon>Crustacea</taxon>
        <taxon>Multicrustacea</taxon>
        <taxon>Malacostraca</taxon>
        <taxon>Eumalacostraca</taxon>
        <taxon>Eucarida</taxon>
        <taxon>Decapoda</taxon>
        <taxon>Dendrobranchiata</taxon>
        <taxon>Penaeoidea</taxon>
        <taxon>Penaeidae</taxon>
        <taxon>Penaeus</taxon>
    </lineage>
</organism>
<gene>
    <name evidence="7" type="ORF">C7M84_019156</name>
</gene>
<dbReference type="InterPro" id="IPR039119">
    <property type="entry name" value="ABT1/Esf2"/>
</dbReference>
<keyword evidence="4" id="KW-0694">RNA-binding</keyword>
<dbReference type="InterPro" id="IPR034353">
    <property type="entry name" value="ABT1/ESF2_RRM"/>
</dbReference>
<feature type="region of interest" description="Disordered" evidence="6">
    <location>
        <begin position="1"/>
        <end position="27"/>
    </location>
</feature>
<reference evidence="7 8" key="1">
    <citation type="submission" date="2018-04" db="EMBL/GenBank/DDBJ databases">
        <authorList>
            <person name="Zhang X."/>
            <person name="Yuan J."/>
            <person name="Li F."/>
            <person name="Xiang J."/>
        </authorList>
    </citation>
    <scope>NUCLEOTIDE SEQUENCE [LARGE SCALE GENOMIC DNA]</scope>
    <source>
        <tissue evidence="7">Muscle</tissue>
    </source>
</reference>
<proteinExistence type="inferred from homology"/>
<comment type="similarity">
    <text evidence="2">Belongs to the ESF2/ABP1 family.</text>
</comment>